<reference evidence="1" key="1">
    <citation type="journal article" date="2023" name="Genome Biol. Evol.">
        <title>First Whole Genome Sequence and Flow Cytometry Genome Size Data for the Lichen-Forming Fungus Ramalina farinacea (Ascomycota).</title>
        <authorList>
            <person name="Llewellyn T."/>
            <person name="Mian S."/>
            <person name="Hill R."/>
            <person name="Leitch I.J."/>
            <person name="Gaya E."/>
        </authorList>
    </citation>
    <scope>NUCLEOTIDE SEQUENCE</scope>
    <source>
        <strain evidence="1">LIQ254RAFAR</strain>
    </source>
</reference>
<keyword evidence="2" id="KW-1185">Reference proteome</keyword>
<sequence>MLELPVELQLKILADVFHSLKPTYPHFSCSSLLLTCRSIYSAAQPIYIKSTTLDLGTTINLVKFLTSLSAPRIKQLRHLSLRALPVSICDDLEYSIFHPYGLEQVLPFIPDLQLDTLTITDAFHGPHVREHAFGHTATNVEVQNLVKAGCGWRKLFYRSENTAWLQPAKFGYIANNGGRGLAMIHTTVPKRQPGNWDRMIKQRDGPDSGANVRMWVRQDGNWVEVPASDEEGDIEEEFDWNRYDLSCDQAKYGNGDGSPQIEIQITRGRDADIINKRKPLEEHERKLYDLFDRMSWHEIKESGKILAGDDETPPLWY</sequence>
<accession>A0AA43QGP3</accession>
<comment type="caution">
    <text evidence="1">The sequence shown here is derived from an EMBL/GenBank/DDBJ whole genome shotgun (WGS) entry which is preliminary data.</text>
</comment>
<evidence type="ECO:0000313" key="1">
    <source>
        <dbReference type="EMBL" id="MDI1486192.1"/>
    </source>
</evidence>
<gene>
    <name evidence="1" type="ORF">OHK93_005418</name>
</gene>
<evidence type="ECO:0000313" key="2">
    <source>
        <dbReference type="Proteomes" id="UP001161017"/>
    </source>
</evidence>
<dbReference type="AlphaFoldDB" id="A0AA43QGP3"/>
<dbReference type="EMBL" id="JAPUFD010000003">
    <property type="protein sequence ID" value="MDI1486192.1"/>
    <property type="molecule type" value="Genomic_DNA"/>
</dbReference>
<organism evidence="1 2">
    <name type="scientific">Ramalina farinacea</name>
    <dbReference type="NCBI Taxonomy" id="258253"/>
    <lineage>
        <taxon>Eukaryota</taxon>
        <taxon>Fungi</taxon>
        <taxon>Dikarya</taxon>
        <taxon>Ascomycota</taxon>
        <taxon>Pezizomycotina</taxon>
        <taxon>Lecanoromycetes</taxon>
        <taxon>OSLEUM clade</taxon>
        <taxon>Lecanoromycetidae</taxon>
        <taxon>Lecanorales</taxon>
        <taxon>Lecanorineae</taxon>
        <taxon>Ramalinaceae</taxon>
        <taxon>Ramalina</taxon>
    </lineage>
</organism>
<protein>
    <submittedName>
        <fullName evidence="1">Uncharacterized protein</fullName>
    </submittedName>
</protein>
<proteinExistence type="predicted"/>
<name>A0AA43QGP3_9LECA</name>
<dbReference type="Proteomes" id="UP001161017">
    <property type="component" value="Unassembled WGS sequence"/>
</dbReference>